<dbReference type="EMBL" id="FNOY01000077">
    <property type="protein sequence ID" value="SDY90571.1"/>
    <property type="molecule type" value="Genomic_DNA"/>
</dbReference>
<dbReference type="PROSITE" id="PS50198">
    <property type="entry name" value="PPIC_PPIASE_2"/>
    <property type="match status" value="2"/>
</dbReference>
<evidence type="ECO:0000256" key="8">
    <source>
        <dbReference type="SAM" id="Coils"/>
    </source>
</evidence>
<dbReference type="HAMAP" id="MF_01183">
    <property type="entry name" value="Chaperone_SurA"/>
    <property type="match status" value="1"/>
</dbReference>
<keyword evidence="2 7" id="KW-0677">Repeat</keyword>
<dbReference type="AlphaFoldDB" id="A0A1H3NNT2"/>
<reference evidence="10 11" key="1">
    <citation type="submission" date="2016-10" db="EMBL/GenBank/DDBJ databases">
        <authorList>
            <person name="de Groot N.N."/>
        </authorList>
    </citation>
    <scope>NUCLEOTIDE SEQUENCE [LARGE SCALE GENOMIC DNA]</scope>
    <source>
        <strain evidence="10 11">Nm1</strain>
    </source>
</reference>
<comment type="function">
    <text evidence="7">Chaperone involved in the correct folding and assembly of outer membrane proteins. Recognizes specific patterns of aromatic residues and the orientation of their side chains, which are found more frequently in integral outer membrane proteins. May act in both early periplasmic and late outer membrane-associated steps of protein maturation.</text>
</comment>
<dbReference type="GO" id="GO:0050821">
    <property type="term" value="P:protein stabilization"/>
    <property type="evidence" value="ECO:0007669"/>
    <property type="project" value="InterPro"/>
</dbReference>
<evidence type="ECO:0000256" key="5">
    <source>
        <dbReference type="ARBA" id="ARBA00023186"/>
    </source>
</evidence>
<dbReference type="GO" id="GO:0042277">
    <property type="term" value="F:peptide binding"/>
    <property type="evidence" value="ECO:0007669"/>
    <property type="project" value="InterPro"/>
</dbReference>
<dbReference type="Proteomes" id="UP000198640">
    <property type="component" value="Unassembled WGS sequence"/>
</dbReference>
<dbReference type="InterPro" id="IPR050280">
    <property type="entry name" value="OMP_Chaperone_SurA"/>
</dbReference>
<keyword evidence="8" id="KW-0175">Coiled coil</keyword>
<accession>A0A1H3NNT2</accession>
<comment type="subcellular location">
    <subcellularLocation>
        <location evidence="7">Periplasm</location>
    </subcellularLocation>
    <text evidence="7">Is capable of associating with the outer membrane.</text>
</comment>
<evidence type="ECO:0000256" key="2">
    <source>
        <dbReference type="ARBA" id="ARBA00022737"/>
    </source>
</evidence>
<dbReference type="InterPro" id="IPR000297">
    <property type="entry name" value="PPIase_PpiC"/>
</dbReference>
<dbReference type="Pfam" id="PF00639">
    <property type="entry name" value="Rotamase"/>
    <property type="match status" value="2"/>
</dbReference>
<evidence type="ECO:0000256" key="6">
    <source>
        <dbReference type="ARBA" id="ARBA00023235"/>
    </source>
</evidence>
<dbReference type="PANTHER" id="PTHR47637">
    <property type="entry name" value="CHAPERONE SURA"/>
    <property type="match status" value="1"/>
</dbReference>
<evidence type="ECO:0000313" key="10">
    <source>
        <dbReference type="EMBL" id="SDY90571.1"/>
    </source>
</evidence>
<dbReference type="InterPro" id="IPR046357">
    <property type="entry name" value="PPIase_dom_sf"/>
</dbReference>
<dbReference type="GO" id="GO:0030288">
    <property type="term" value="C:outer membrane-bounded periplasmic space"/>
    <property type="evidence" value="ECO:0007669"/>
    <property type="project" value="InterPro"/>
</dbReference>
<dbReference type="PANTHER" id="PTHR47637:SF1">
    <property type="entry name" value="CHAPERONE SURA"/>
    <property type="match status" value="1"/>
</dbReference>
<feature type="domain" description="PpiC" evidence="9">
    <location>
        <begin position="181"/>
        <end position="282"/>
    </location>
</feature>
<evidence type="ECO:0000256" key="7">
    <source>
        <dbReference type="HAMAP-Rule" id="MF_01183"/>
    </source>
</evidence>
<dbReference type="Pfam" id="PF09312">
    <property type="entry name" value="SurA_N"/>
    <property type="match status" value="1"/>
</dbReference>
<keyword evidence="6 7" id="KW-0413">Isomerase</keyword>
<feature type="domain" description="PpiC" evidence="9">
    <location>
        <begin position="293"/>
        <end position="391"/>
    </location>
</feature>
<name>A0A1H3NNT2_9PROT</name>
<feature type="signal peptide" evidence="7">
    <location>
        <begin position="1"/>
        <end position="21"/>
    </location>
</feature>
<dbReference type="STRING" id="44576.SAMN05421881_107710"/>
<keyword evidence="11" id="KW-1185">Reference proteome</keyword>
<dbReference type="InterPro" id="IPR023034">
    <property type="entry name" value="PPIase_SurA"/>
</dbReference>
<evidence type="ECO:0000256" key="3">
    <source>
        <dbReference type="ARBA" id="ARBA00022764"/>
    </source>
</evidence>
<evidence type="ECO:0000313" key="11">
    <source>
        <dbReference type="Proteomes" id="UP000198640"/>
    </source>
</evidence>
<dbReference type="EC" id="5.2.1.8" evidence="7"/>
<dbReference type="GO" id="GO:0003755">
    <property type="term" value="F:peptidyl-prolyl cis-trans isomerase activity"/>
    <property type="evidence" value="ECO:0007669"/>
    <property type="project" value="UniProtKB-UniRule"/>
</dbReference>
<keyword evidence="5 7" id="KW-0143">Chaperone</keyword>
<evidence type="ECO:0000259" key="9">
    <source>
        <dbReference type="PROSITE" id="PS50198"/>
    </source>
</evidence>
<feature type="coiled-coil region" evidence="8">
    <location>
        <begin position="190"/>
        <end position="219"/>
    </location>
</feature>
<keyword evidence="1 7" id="KW-0732">Signal</keyword>
<comment type="catalytic activity">
    <reaction evidence="7">
        <text>[protein]-peptidylproline (omega=180) = [protein]-peptidylproline (omega=0)</text>
        <dbReference type="Rhea" id="RHEA:16237"/>
        <dbReference type="Rhea" id="RHEA-COMP:10747"/>
        <dbReference type="Rhea" id="RHEA-COMP:10748"/>
        <dbReference type="ChEBI" id="CHEBI:83833"/>
        <dbReference type="ChEBI" id="CHEBI:83834"/>
        <dbReference type="EC" id="5.2.1.8"/>
    </reaction>
</comment>
<protein>
    <recommendedName>
        <fullName evidence="7">Chaperone SurA</fullName>
    </recommendedName>
    <alternativeName>
        <fullName evidence="7">Peptidyl-prolyl cis-trans isomerase SurA</fullName>
        <shortName evidence="7">PPIase SurA</shortName>
        <ecNumber evidence="7">5.2.1.8</ecNumber>
    </alternativeName>
    <alternativeName>
        <fullName evidence="7">Rotamase SurA</fullName>
    </alternativeName>
</protein>
<evidence type="ECO:0000256" key="1">
    <source>
        <dbReference type="ARBA" id="ARBA00022729"/>
    </source>
</evidence>
<dbReference type="GO" id="GO:0051082">
    <property type="term" value="F:unfolded protein binding"/>
    <property type="evidence" value="ECO:0007669"/>
    <property type="project" value="UniProtKB-UniRule"/>
</dbReference>
<keyword evidence="3 7" id="KW-0574">Periplasm</keyword>
<sequence precursor="true">MKISSFMTLGLLAASMMTDIAAQNADAYDHRIRPIDHIVAVVNEEVITQQEINEVLQNTMRQLQRQGTQLPRMEVLENQLLERMILKRIQLQRAKELGLSVSDGDLDQTIRKIAEDNNLSMEGFRQALAQEGTDLRIFREEIREEILMVRLKEQEVNSRVNVTESEIDNFLHTQQTSSIGNEEYRLAHILVQVSEQMDENQIEARRERAEAALENLLQGKSFAQVSAEFSDAPNAMEGGELDWRPIGQMGPLFGELLVSMQPGDVTPVVRSPVGFHILKLLERRQQEMPVVIIDQTHAQHILIKISELTSEDDAYRQIMQIKARIDRGADFSEMAKSHSEDASATSGGDLGWISPGDTVPDFEQAMRRLLPGQISGPVRTPFGWHLIKVIEHRSQDISEQQHREAARRAIHGRKAEAVIQEWLQQLKDQAYIEYKVEDS</sequence>
<dbReference type="GO" id="GO:0006457">
    <property type="term" value="P:protein folding"/>
    <property type="evidence" value="ECO:0007669"/>
    <property type="project" value="UniProtKB-UniRule"/>
</dbReference>
<dbReference type="SUPFAM" id="SSF109998">
    <property type="entry name" value="Triger factor/SurA peptide-binding domain-like"/>
    <property type="match status" value="1"/>
</dbReference>
<proteinExistence type="inferred from homology"/>
<dbReference type="InterPro" id="IPR015391">
    <property type="entry name" value="SurA_N"/>
</dbReference>
<keyword evidence="4 7" id="KW-0697">Rotamase</keyword>
<evidence type="ECO:0000256" key="4">
    <source>
        <dbReference type="ARBA" id="ARBA00023110"/>
    </source>
</evidence>
<feature type="chain" id="PRO_5011799911" description="Chaperone SurA" evidence="7">
    <location>
        <begin position="22"/>
        <end position="439"/>
    </location>
</feature>
<dbReference type="OrthoDB" id="14196at2"/>
<organism evidence="10 11">
    <name type="scientific">Nitrosomonas halophila</name>
    <dbReference type="NCBI Taxonomy" id="44576"/>
    <lineage>
        <taxon>Bacteria</taxon>
        <taxon>Pseudomonadati</taxon>
        <taxon>Pseudomonadota</taxon>
        <taxon>Betaproteobacteria</taxon>
        <taxon>Nitrosomonadales</taxon>
        <taxon>Nitrosomonadaceae</taxon>
        <taxon>Nitrosomonas</taxon>
    </lineage>
</organism>
<dbReference type="InterPro" id="IPR027304">
    <property type="entry name" value="Trigger_fact/SurA_dom_sf"/>
</dbReference>
<dbReference type="SUPFAM" id="SSF54534">
    <property type="entry name" value="FKBP-like"/>
    <property type="match status" value="2"/>
</dbReference>
<comment type="domain">
    <text evidence="7">The PPIase activity resides only in the second parvulin domain. The N-terminal region and the C-terminal tail are necessary and sufficient for the chaperone activity of SurA. The PPIase activity is dispensable for SurA to function as a chaperone. The N-terminal region and the C-terminal tail are also required for porin recognition.</text>
</comment>
<dbReference type="Gene3D" id="1.10.4030.10">
    <property type="entry name" value="Porin chaperone SurA, peptide-binding domain"/>
    <property type="match status" value="1"/>
</dbReference>
<gene>
    <name evidence="7" type="primary">surA</name>
    <name evidence="10" type="ORF">SAMN05421881_107710</name>
</gene>
<dbReference type="GO" id="GO:0043165">
    <property type="term" value="P:Gram-negative-bacterium-type cell outer membrane assembly"/>
    <property type="evidence" value="ECO:0007669"/>
    <property type="project" value="InterPro"/>
</dbReference>
<dbReference type="Gene3D" id="3.10.50.40">
    <property type="match status" value="2"/>
</dbReference>